<sequence length="308" mass="33418">MRNNRPLSFLLHIAARARFEVDRRRPDVPVTRRIHGVDIVMPRHHLLPYLTSGDSVYNLNLVELARGLYDLESTLTLLDVGGNVGDSALGVLSAVPAYVVCVEADPAWQKYLDMNVAGRDDVAVEPYALVPPGYRGGFEINHADVGSSNLVPAAEGSGPPSISTDELLERNPRLQQVRLIKTDTDGYDVLLVPAMAETFKASRPVIFFEFEALATSLATPELPLVSVWERLLDQGYEDAVLWDNGGRLLGPDKVANLIARSGQLSEAMSSAYFWDVAVAHKDDATGLEVLRSVACDPAGHAEVGYGGA</sequence>
<dbReference type="NCBIfam" id="TIGR01444">
    <property type="entry name" value="fkbM_fam"/>
    <property type="match status" value="1"/>
</dbReference>
<feature type="domain" description="Methyltransferase FkbM" evidence="1">
    <location>
        <begin position="79"/>
        <end position="214"/>
    </location>
</feature>
<dbReference type="Proteomes" id="UP000271573">
    <property type="component" value="Chromosome"/>
</dbReference>
<dbReference type="SUPFAM" id="SSF53335">
    <property type="entry name" value="S-adenosyl-L-methionine-dependent methyltransferases"/>
    <property type="match status" value="1"/>
</dbReference>
<accession>A0A3G9IS95</accession>
<dbReference type="KEGG" id="nbe:Back2_07780"/>
<reference evidence="2 3" key="1">
    <citation type="submission" date="2018-11" db="EMBL/GenBank/DDBJ databases">
        <title>Complete genome sequence of Nocardioides baekrokdamisoli strain KCTC 39748.</title>
        <authorList>
            <person name="Kang S.W."/>
            <person name="Lee K.C."/>
            <person name="Kim K.K."/>
            <person name="Kim J.S."/>
            <person name="Kim D.S."/>
            <person name="Ko S.H."/>
            <person name="Yang S.H."/>
            <person name="Shin Y.K."/>
            <person name="Lee J.S."/>
        </authorList>
    </citation>
    <scope>NUCLEOTIDE SEQUENCE [LARGE SCALE GENOMIC DNA]</scope>
    <source>
        <strain evidence="2 3">KCTC 39748</strain>
    </source>
</reference>
<evidence type="ECO:0000259" key="1">
    <source>
        <dbReference type="Pfam" id="PF05050"/>
    </source>
</evidence>
<protein>
    <recommendedName>
        <fullName evidence="1">Methyltransferase FkbM domain-containing protein</fullName>
    </recommendedName>
</protein>
<dbReference type="InterPro" id="IPR029063">
    <property type="entry name" value="SAM-dependent_MTases_sf"/>
</dbReference>
<gene>
    <name evidence="2" type="ORF">Back2_07780</name>
</gene>
<evidence type="ECO:0000313" key="3">
    <source>
        <dbReference type="Proteomes" id="UP000271573"/>
    </source>
</evidence>
<proteinExistence type="predicted"/>
<dbReference type="RefSeq" id="WP_125566927.1">
    <property type="nucleotide sequence ID" value="NZ_AP019307.1"/>
</dbReference>
<evidence type="ECO:0000313" key="2">
    <source>
        <dbReference type="EMBL" id="BBH16491.1"/>
    </source>
</evidence>
<dbReference type="OrthoDB" id="7818572at2"/>
<dbReference type="Pfam" id="PF05050">
    <property type="entry name" value="Methyltransf_21"/>
    <property type="match status" value="1"/>
</dbReference>
<name>A0A3G9IS95_9ACTN</name>
<dbReference type="EMBL" id="AP019307">
    <property type="protein sequence ID" value="BBH16491.1"/>
    <property type="molecule type" value="Genomic_DNA"/>
</dbReference>
<dbReference type="AlphaFoldDB" id="A0A3G9IS95"/>
<keyword evidence="3" id="KW-1185">Reference proteome</keyword>
<dbReference type="InterPro" id="IPR006342">
    <property type="entry name" value="FkbM_mtfrase"/>
</dbReference>
<dbReference type="Gene3D" id="3.40.50.150">
    <property type="entry name" value="Vaccinia Virus protein VP39"/>
    <property type="match status" value="1"/>
</dbReference>
<organism evidence="2 3">
    <name type="scientific">Nocardioides baekrokdamisoli</name>
    <dbReference type="NCBI Taxonomy" id="1804624"/>
    <lineage>
        <taxon>Bacteria</taxon>
        <taxon>Bacillati</taxon>
        <taxon>Actinomycetota</taxon>
        <taxon>Actinomycetes</taxon>
        <taxon>Propionibacteriales</taxon>
        <taxon>Nocardioidaceae</taxon>
        <taxon>Nocardioides</taxon>
    </lineage>
</organism>